<feature type="transmembrane region" description="Helical" evidence="8">
    <location>
        <begin position="318"/>
        <end position="341"/>
    </location>
</feature>
<comment type="subcellular location">
    <subcellularLocation>
        <location evidence="1">Cell membrane</location>
        <topology evidence="1">Multi-pass membrane protein</topology>
    </subcellularLocation>
</comment>
<evidence type="ECO:0000256" key="1">
    <source>
        <dbReference type="ARBA" id="ARBA00004651"/>
    </source>
</evidence>
<accession>A0A0C3QFI8</accession>
<keyword evidence="10" id="KW-1185">Reference proteome</keyword>
<feature type="transmembrane region" description="Helical" evidence="8">
    <location>
        <begin position="230"/>
        <end position="248"/>
    </location>
</feature>
<evidence type="ECO:0000256" key="3">
    <source>
        <dbReference type="ARBA" id="ARBA00022475"/>
    </source>
</evidence>
<evidence type="ECO:0000256" key="5">
    <source>
        <dbReference type="ARBA" id="ARBA00022989"/>
    </source>
</evidence>
<feature type="transmembrane region" description="Helical" evidence="8">
    <location>
        <begin position="421"/>
        <end position="446"/>
    </location>
</feature>
<evidence type="ECO:0000313" key="9">
    <source>
        <dbReference type="EMBL" id="KIO24039.1"/>
    </source>
</evidence>
<dbReference type="OrthoDB" id="2119662at2759"/>
<keyword evidence="4 8" id="KW-0812">Transmembrane</keyword>
<gene>
    <name evidence="9" type="ORF">M407DRAFT_213466</name>
</gene>
<feature type="transmembrane region" description="Helical" evidence="8">
    <location>
        <begin position="398"/>
        <end position="415"/>
    </location>
</feature>
<proteinExistence type="predicted"/>
<evidence type="ECO:0000256" key="2">
    <source>
        <dbReference type="ARBA" id="ARBA00022448"/>
    </source>
</evidence>
<feature type="transmembrane region" description="Helical" evidence="8">
    <location>
        <begin position="163"/>
        <end position="183"/>
    </location>
</feature>
<dbReference type="EMBL" id="KN823070">
    <property type="protein sequence ID" value="KIO24039.1"/>
    <property type="molecule type" value="Genomic_DNA"/>
</dbReference>
<feature type="transmembrane region" description="Helical" evidence="8">
    <location>
        <begin position="48"/>
        <end position="68"/>
    </location>
</feature>
<evidence type="ECO:0000313" key="10">
    <source>
        <dbReference type="Proteomes" id="UP000054248"/>
    </source>
</evidence>
<dbReference type="STRING" id="1051891.A0A0C3QFI8"/>
<keyword evidence="3" id="KW-1003">Cell membrane</keyword>
<dbReference type="HOGENOM" id="CLU_030965_1_0_1"/>
<reference evidence="10" key="2">
    <citation type="submission" date="2015-01" db="EMBL/GenBank/DDBJ databases">
        <title>Evolutionary Origins and Diversification of the Mycorrhizal Mutualists.</title>
        <authorList>
            <consortium name="DOE Joint Genome Institute"/>
            <consortium name="Mycorrhizal Genomics Consortium"/>
            <person name="Kohler A."/>
            <person name="Kuo A."/>
            <person name="Nagy L.G."/>
            <person name="Floudas D."/>
            <person name="Copeland A."/>
            <person name="Barry K.W."/>
            <person name="Cichocki N."/>
            <person name="Veneault-Fourrey C."/>
            <person name="LaButti K."/>
            <person name="Lindquist E.A."/>
            <person name="Lipzen A."/>
            <person name="Lundell T."/>
            <person name="Morin E."/>
            <person name="Murat C."/>
            <person name="Riley R."/>
            <person name="Ohm R."/>
            <person name="Sun H."/>
            <person name="Tunlid A."/>
            <person name="Henrissat B."/>
            <person name="Grigoriev I.V."/>
            <person name="Hibbett D.S."/>
            <person name="Martin F."/>
        </authorList>
    </citation>
    <scope>NUCLEOTIDE SEQUENCE [LARGE SCALE GENOMIC DNA]</scope>
    <source>
        <strain evidence="10">MUT 4182</strain>
    </source>
</reference>
<feature type="compositionally biased region" description="Basic and acidic residues" evidence="7">
    <location>
        <begin position="1"/>
        <end position="33"/>
    </location>
</feature>
<evidence type="ECO:0000256" key="6">
    <source>
        <dbReference type="ARBA" id="ARBA00023136"/>
    </source>
</evidence>
<name>A0A0C3QFI8_9AGAM</name>
<dbReference type="AlphaFoldDB" id="A0A0C3QFI8"/>
<dbReference type="PANTHER" id="PTHR43549">
    <property type="entry name" value="MULTIDRUG RESISTANCE PROTEIN YPNP-RELATED"/>
    <property type="match status" value="1"/>
</dbReference>
<feature type="transmembrane region" description="Helical" evidence="8">
    <location>
        <begin position="195"/>
        <end position="218"/>
    </location>
</feature>
<reference evidence="9 10" key="1">
    <citation type="submission" date="2014-04" db="EMBL/GenBank/DDBJ databases">
        <authorList>
            <consortium name="DOE Joint Genome Institute"/>
            <person name="Kuo A."/>
            <person name="Girlanda M."/>
            <person name="Perotto S."/>
            <person name="Kohler A."/>
            <person name="Nagy L.G."/>
            <person name="Floudas D."/>
            <person name="Copeland A."/>
            <person name="Barry K.W."/>
            <person name="Cichocki N."/>
            <person name="Veneault-Fourrey C."/>
            <person name="LaButti K."/>
            <person name="Lindquist E.A."/>
            <person name="Lipzen A."/>
            <person name="Lundell T."/>
            <person name="Morin E."/>
            <person name="Murat C."/>
            <person name="Sun H."/>
            <person name="Tunlid A."/>
            <person name="Henrissat B."/>
            <person name="Grigoriev I.V."/>
            <person name="Hibbett D.S."/>
            <person name="Martin F."/>
            <person name="Nordberg H.P."/>
            <person name="Cantor M.N."/>
            <person name="Hua S.X."/>
        </authorList>
    </citation>
    <scope>NUCLEOTIDE SEQUENCE [LARGE SCALE GENOMIC DNA]</scope>
    <source>
        <strain evidence="9 10">MUT 4182</strain>
    </source>
</reference>
<evidence type="ECO:0000256" key="4">
    <source>
        <dbReference type="ARBA" id="ARBA00022692"/>
    </source>
</evidence>
<dbReference type="GO" id="GO:0005886">
    <property type="term" value="C:plasma membrane"/>
    <property type="evidence" value="ECO:0007669"/>
    <property type="project" value="UniProtKB-SubCell"/>
</dbReference>
<evidence type="ECO:0000256" key="7">
    <source>
        <dbReference type="SAM" id="MobiDB-lite"/>
    </source>
</evidence>
<dbReference type="Proteomes" id="UP000054248">
    <property type="component" value="Unassembled WGS sequence"/>
</dbReference>
<feature type="transmembrane region" description="Helical" evidence="8">
    <location>
        <begin position="369"/>
        <end position="391"/>
    </location>
</feature>
<dbReference type="PANTHER" id="PTHR43549:SF2">
    <property type="entry name" value="MULTIDRUG RESISTANCE PROTEIN NORM-RELATED"/>
    <property type="match status" value="1"/>
</dbReference>
<keyword evidence="5 8" id="KW-1133">Transmembrane helix</keyword>
<protein>
    <submittedName>
        <fullName evidence="9">Uncharacterized protein</fullName>
    </submittedName>
</protein>
<keyword evidence="2" id="KW-0813">Transport</keyword>
<feature type="region of interest" description="Disordered" evidence="7">
    <location>
        <begin position="1"/>
        <end position="35"/>
    </location>
</feature>
<evidence type="ECO:0000256" key="8">
    <source>
        <dbReference type="SAM" id="Phobius"/>
    </source>
</evidence>
<feature type="transmembrane region" description="Helical" evidence="8">
    <location>
        <begin position="122"/>
        <end position="143"/>
    </location>
</feature>
<sequence length="457" mass="50713">MSDTKIEDLDAVEDGRKSPDTHLSTEEDDDHQRGHQPAIKEWFSRDSYSGALLFNVATFILPAIYSTLSKLWIAQLDSTAVATTDTYTYINTFAEVLNEGLPRAAYLVIGDRTRLTADRINLCFTLIAFQMVLGLIMSLGFLGGAERFADGFVPADVRENSITYIRISAFAAFTSATTYSASFATRSIDRPDVPLIINTTTTALNLIFDFMFLSTFRIHTKHRPTLNTQAGIRLACDAAGAIAGLLYFSSSARRILHANNEGQLRKSIIPKYAAWLSLAKPGLFTFLESAFRNGLYLWLIHGVVALDPRSMKGIARPALRSAVIALLVEAPLCLVFSFALVKPFAKYLSNSDVVAAITARMWRTIDWCYIFYAVNTQLASILLATTTAWYFGNSLVVNLLWVFPWAVALQVGIPITENTAWPYHATIFGGSLVLSFIVTLIILTIWTRRLRAGKMKI</sequence>
<keyword evidence="6 8" id="KW-0472">Membrane</keyword>
<dbReference type="InterPro" id="IPR052031">
    <property type="entry name" value="Membrane_Transporter-Flippase"/>
</dbReference>
<organism evidence="9 10">
    <name type="scientific">Tulasnella calospora MUT 4182</name>
    <dbReference type="NCBI Taxonomy" id="1051891"/>
    <lineage>
        <taxon>Eukaryota</taxon>
        <taxon>Fungi</taxon>
        <taxon>Dikarya</taxon>
        <taxon>Basidiomycota</taxon>
        <taxon>Agaricomycotina</taxon>
        <taxon>Agaricomycetes</taxon>
        <taxon>Cantharellales</taxon>
        <taxon>Tulasnellaceae</taxon>
        <taxon>Tulasnella</taxon>
    </lineage>
</organism>